<evidence type="ECO:0000313" key="2">
    <source>
        <dbReference type="Proteomes" id="UP000031668"/>
    </source>
</evidence>
<dbReference type="AlphaFoldDB" id="A0A0C2JBY0"/>
<proteinExistence type="predicted"/>
<dbReference type="PANTHER" id="PTHR45913:SF22">
    <property type="entry name" value="SCAN BOX DOMAIN-CONTAINING PROTEIN"/>
    <property type="match status" value="1"/>
</dbReference>
<protein>
    <submittedName>
        <fullName evidence="1">Uncharacterized protein</fullName>
    </submittedName>
</protein>
<accession>A0A0C2JBY0</accession>
<keyword evidence="2" id="KW-1185">Reference proteome</keyword>
<comment type="caution">
    <text evidence="1">The sequence shown here is derived from an EMBL/GenBank/DDBJ whole genome shotgun (WGS) entry which is preliminary data.</text>
</comment>
<dbReference type="EMBL" id="JWZT01003490">
    <property type="protein sequence ID" value="KII66663.1"/>
    <property type="molecule type" value="Genomic_DNA"/>
</dbReference>
<evidence type="ECO:0000313" key="1">
    <source>
        <dbReference type="EMBL" id="KII66663.1"/>
    </source>
</evidence>
<gene>
    <name evidence="1" type="ORF">RF11_12691</name>
</gene>
<sequence>MHADVLSLYIPNLSNISFALARNPFTVKDEDIPATSREEFTELINSDVAKTDFSSITTYRRETRFSSLLLIKSKYRSRLDAKDYLRVLTKINPKKLRFVETEICSNSH</sequence>
<dbReference type="OrthoDB" id="1101576at2759"/>
<reference evidence="1 2" key="1">
    <citation type="journal article" date="2014" name="Genome Biol. Evol.">
        <title>The genome of the myxosporean Thelohanellus kitauei shows adaptations to nutrient acquisition within its fish host.</title>
        <authorList>
            <person name="Yang Y."/>
            <person name="Xiong J."/>
            <person name="Zhou Z."/>
            <person name="Huo F."/>
            <person name="Miao W."/>
            <person name="Ran C."/>
            <person name="Liu Y."/>
            <person name="Zhang J."/>
            <person name="Feng J."/>
            <person name="Wang M."/>
            <person name="Wang M."/>
            <person name="Wang L."/>
            <person name="Yao B."/>
        </authorList>
    </citation>
    <scope>NUCLEOTIDE SEQUENCE [LARGE SCALE GENOMIC DNA]</scope>
    <source>
        <strain evidence="1">Wuqing</strain>
    </source>
</reference>
<dbReference type="Proteomes" id="UP000031668">
    <property type="component" value="Unassembled WGS sequence"/>
</dbReference>
<organism evidence="1 2">
    <name type="scientific">Thelohanellus kitauei</name>
    <name type="common">Myxosporean</name>
    <dbReference type="NCBI Taxonomy" id="669202"/>
    <lineage>
        <taxon>Eukaryota</taxon>
        <taxon>Metazoa</taxon>
        <taxon>Cnidaria</taxon>
        <taxon>Myxozoa</taxon>
        <taxon>Myxosporea</taxon>
        <taxon>Bivalvulida</taxon>
        <taxon>Platysporina</taxon>
        <taxon>Myxobolidae</taxon>
        <taxon>Thelohanellus</taxon>
    </lineage>
</organism>
<dbReference type="PANTHER" id="PTHR45913">
    <property type="entry name" value="EPM2A-INTERACTING PROTEIN 1"/>
    <property type="match status" value="1"/>
</dbReference>
<name>A0A0C2JBY0_THEKT</name>